<sequence>MDEAETGGDVAAEKGKPEPGGELMLFDDGSMTADKAQSSAMSLIINYADPSLAAGTAVLGLGLVVLPFLSKLNKLSSEETFRYRAHSEMNSKQPMRIFT</sequence>
<comment type="caution">
    <text evidence="3">The sequence shown here is derived from an EMBL/GenBank/DDBJ whole genome shotgun (WGS) entry which is preliminary data.</text>
</comment>
<feature type="region of interest" description="Disordered" evidence="1">
    <location>
        <begin position="1"/>
        <end position="27"/>
    </location>
</feature>
<feature type="non-terminal residue" evidence="3">
    <location>
        <position position="99"/>
    </location>
</feature>
<proteinExistence type="predicted"/>
<keyword evidence="2" id="KW-0812">Transmembrane</keyword>
<dbReference type="OrthoDB" id="10413664at2759"/>
<evidence type="ECO:0000256" key="1">
    <source>
        <dbReference type="SAM" id="MobiDB-lite"/>
    </source>
</evidence>
<dbReference type="Proteomes" id="UP000601435">
    <property type="component" value="Unassembled WGS sequence"/>
</dbReference>
<organism evidence="3 4">
    <name type="scientific">Symbiodinium necroappetens</name>
    <dbReference type="NCBI Taxonomy" id="1628268"/>
    <lineage>
        <taxon>Eukaryota</taxon>
        <taxon>Sar</taxon>
        <taxon>Alveolata</taxon>
        <taxon>Dinophyceae</taxon>
        <taxon>Suessiales</taxon>
        <taxon>Symbiodiniaceae</taxon>
        <taxon>Symbiodinium</taxon>
    </lineage>
</organism>
<keyword evidence="2" id="KW-1133">Transmembrane helix</keyword>
<evidence type="ECO:0000313" key="3">
    <source>
        <dbReference type="EMBL" id="CAE7721372.1"/>
    </source>
</evidence>
<accession>A0A812XFI1</accession>
<dbReference type="EMBL" id="CAJNJA010036509">
    <property type="protein sequence ID" value="CAE7721372.1"/>
    <property type="molecule type" value="Genomic_DNA"/>
</dbReference>
<keyword evidence="4" id="KW-1185">Reference proteome</keyword>
<evidence type="ECO:0000256" key="2">
    <source>
        <dbReference type="SAM" id="Phobius"/>
    </source>
</evidence>
<protein>
    <submittedName>
        <fullName evidence="3">Ankrd27 protein</fullName>
    </submittedName>
</protein>
<gene>
    <name evidence="3" type="primary">Ankrd27</name>
    <name evidence="3" type="ORF">SNEC2469_LOCUS20801</name>
</gene>
<dbReference type="AlphaFoldDB" id="A0A812XFI1"/>
<name>A0A812XFI1_9DINO</name>
<evidence type="ECO:0000313" key="4">
    <source>
        <dbReference type="Proteomes" id="UP000601435"/>
    </source>
</evidence>
<feature type="transmembrane region" description="Helical" evidence="2">
    <location>
        <begin position="51"/>
        <end position="69"/>
    </location>
</feature>
<keyword evidence="2" id="KW-0472">Membrane</keyword>
<reference evidence="3" key="1">
    <citation type="submission" date="2021-02" db="EMBL/GenBank/DDBJ databases">
        <authorList>
            <person name="Dougan E. K."/>
            <person name="Rhodes N."/>
            <person name="Thang M."/>
            <person name="Chan C."/>
        </authorList>
    </citation>
    <scope>NUCLEOTIDE SEQUENCE</scope>
</reference>